<name>A0A0H5QE83_NEIMI</name>
<feature type="binding site" evidence="11 13">
    <location>
        <begin position="119"/>
        <end position="122"/>
    </location>
    <ligand>
        <name>FMN</name>
        <dbReference type="ChEBI" id="CHEBI:58210"/>
    </ligand>
</feature>
<dbReference type="Proteomes" id="UP000182715">
    <property type="component" value="Unassembled WGS sequence"/>
</dbReference>
<dbReference type="InterPro" id="IPR029039">
    <property type="entry name" value="Flavoprotein-like_sf"/>
</dbReference>
<evidence type="ECO:0000256" key="10">
    <source>
        <dbReference type="ARBA" id="ARBA00052219"/>
    </source>
</evidence>
<comment type="similarity">
    <text evidence="11">In the N-terminal section; belongs to the flavodoxin family.</text>
</comment>
<comment type="catalytic activity">
    <reaction evidence="10 11 12">
        <text>hydrogen sulfide + 3 NADP(+) + 3 H2O = sulfite + 3 NADPH + 4 H(+)</text>
        <dbReference type="Rhea" id="RHEA:13801"/>
        <dbReference type="ChEBI" id="CHEBI:15377"/>
        <dbReference type="ChEBI" id="CHEBI:15378"/>
        <dbReference type="ChEBI" id="CHEBI:17359"/>
        <dbReference type="ChEBI" id="CHEBI:29919"/>
        <dbReference type="ChEBI" id="CHEBI:57783"/>
        <dbReference type="ChEBI" id="CHEBI:58349"/>
        <dbReference type="EC" id="1.8.1.2"/>
    </reaction>
</comment>
<dbReference type="PIRSF" id="PIRSF000207">
    <property type="entry name" value="SiR-FP_CysJ"/>
    <property type="match status" value="1"/>
</dbReference>
<dbReference type="Pfam" id="PF00175">
    <property type="entry name" value="NAD_binding_1"/>
    <property type="match status" value="1"/>
</dbReference>
<feature type="binding site" evidence="11 13">
    <location>
        <position position="327"/>
    </location>
    <ligand>
        <name>FAD</name>
        <dbReference type="ChEBI" id="CHEBI:57692"/>
    </ligand>
</feature>
<dbReference type="GO" id="GO:0004783">
    <property type="term" value="F:sulfite reductase (NADPH) activity"/>
    <property type="evidence" value="ECO:0007669"/>
    <property type="project" value="UniProtKB-UniRule"/>
</dbReference>
<dbReference type="InterPro" id="IPR023173">
    <property type="entry name" value="NADPH_Cyt_P450_Rdtase_alpha"/>
</dbReference>
<evidence type="ECO:0000256" key="3">
    <source>
        <dbReference type="ARBA" id="ARBA00022630"/>
    </source>
</evidence>
<feature type="binding site" evidence="11">
    <location>
        <position position="361"/>
    </location>
    <ligand>
        <name>FAD</name>
        <dbReference type="ChEBI" id="CHEBI:57692"/>
    </ligand>
</feature>
<dbReference type="InterPro" id="IPR029758">
    <property type="entry name" value="CysJ_Proteobact"/>
</dbReference>
<comment type="subunit">
    <text evidence="11 12">Alpha(8)-beta(8). The alpha component is a flavoprotein, the beta component is a hemoprotein.</text>
</comment>
<dbReference type="InterPro" id="IPR003097">
    <property type="entry name" value="CysJ-like_FAD-binding"/>
</dbReference>
<dbReference type="EMBL" id="CVTF01000102">
    <property type="protein sequence ID" value="CRY99866.1"/>
    <property type="molecule type" value="Genomic_DNA"/>
</dbReference>
<feature type="binding site" evidence="11 13">
    <location>
        <begin position="424"/>
        <end position="427"/>
    </location>
    <ligand>
        <name>FAD</name>
        <dbReference type="ChEBI" id="CHEBI:57692"/>
    </ligand>
</feature>
<feature type="binding site" evidence="11 13">
    <location>
        <begin position="409"/>
        <end position="411"/>
    </location>
    <ligand>
        <name>FAD</name>
        <dbReference type="ChEBI" id="CHEBI:57692"/>
    </ligand>
</feature>
<dbReference type="SMR" id="A0A0H5QE83"/>
<dbReference type="Gene3D" id="2.40.30.10">
    <property type="entry name" value="Translation factors"/>
    <property type="match status" value="1"/>
</dbReference>
<evidence type="ECO:0000313" key="17">
    <source>
        <dbReference type="EMBL" id="CRY99866.1"/>
    </source>
</evidence>
<evidence type="ECO:0000256" key="5">
    <source>
        <dbReference type="ARBA" id="ARBA00022827"/>
    </source>
</evidence>
<feature type="region of interest" description="Disordered" evidence="14">
    <location>
        <begin position="212"/>
        <end position="231"/>
    </location>
</feature>
<dbReference type="PROSITE" id="PS51384">
    <property type="entry name" value="FAD_FR"/>
    <property type="match status" value="1"/>
</dbReference>
<evidence type="ECO:0000256" key="14">
    <source>
        <dbReference type="SAM" id="MobiDB-lite"/>
    </source>
</evidence>
<dbReference type="InterPro" id="IPR001094">
    <property type="entry name" value="Flavdoxin-like"/>
</dbReference>
<dbReference type="Gene3D" id="3.40.50.360">
    <property type="match status" value="1"/>
</dbReference>
<dbReference type="GO" id="GO:0050660">
    <property type="term" value="F:flavin adenine dinucleotide binding"/>
    <property type="evidence" value="ECO:0007669"/>
    <property type="project" value="InterPro"/>
</dbReference>
<keyword evidence="5 11" id="KW-0274">FAD</keyword>
<evidence type="ECO:0000256" key="4">
    <source>
        <dbReference type="ARBA" id="ARBA00022643"/>
    </source>
</evidence>
<comment type="cofactor">
    <cofactor evidence="11 12 13">
        <name>FMN</name>
        <dbReference type="ChEBI" id="CHEBI:58210"/>
    </cofactor>
    <text evidence="11 12 13">Binds 1 FMN per subunit.</text>
</comment>
<dbReference type="GO" id="GO:0000103">
    <property type="term" value="P:sulfate assimilation"/>
    <property type="evidence" value="ECO:0007669"/>
    <property type="project" value="UniProtKB-UniRule"/>
</dbReference>
<evidence type="ECO:0000259" key="16">
    <source>
        <dbReference type="PROSITE" id="PS51384"/>
    </source>
</evidence>
<feature type="binding site" evidence="11 13">
    <location>
        <begin position="72"/>
        <end position="77"/>
    </location>
    <ligand>
        <name>FMN</name>
        <dbReference type="ChEBI" id="CHEBI:58210"/>
    </ligand>
</feature>
<comment type="caution">
    <text evidence="11">Lacks conserved residue(s) required for the propagation of feature annotation.</text>
</comment>
<feature type="compositionally biased region" description="Low complexity" evidence="14">
    <location>
        <begin position="216"/>
        <end position="231"/>
    </location>
</feature>
<dbReference type="NCBIfam" id="TIGR01931">
    <property type="entry name" value="cysJ"/>
    <property type="match status" value="1"/>
</dbReference>
<sequence length="604" mass="66179">MSEHDMQNTNPPLPPLPPEITQLLSGLDAAQWAWLSGYAWAKAGNGASAGLPALQTALPAAEPFSVTVLSASQTGNAKSVADKASDSLEAAGIQVRRAELKDYKAKNIADERRLLLVTSTQGEGEPPEEAVVLHKLLNGKKAPKLDKLQFAVLGLGDSSYPNFCRAGKDFDRRFEELGAKRLLERVDADLDFAAAADGWTGRIVARLKEEAAKNRATPAPQTTPPAGLQTAPDGRYCKADPFPAALLANQKITARQSDKDVRHIEIDLSGSDLHYLPGDALGVWFDNDPALVREILDLLGIDPATEIQAGGKTLPVASALLSHFELTQNTPAFVKGYAPFADDDELDRIAADNAVLQGFVQSTPIADVLHRFPAKLTAEQFAGLLRPLAPRLYSISSSQAEVGDEVHLTVGAVRFEHEGRARAGGASGFLADRLEEDGTVRVFVERNDGFRLPEDSRKPIVMIGSGTGVAPFRAFVQQRAAENAEGKNWLIFGNPHFARDFLYQTEWQQFAKDGFLHRYDFAWSRDQEEKIYVQDKIREQAEGLWQWLQEGAHIYVCGDAAKMAKDVEAALLDVIIGAGHLDEEGAEEYLDMLREEKRYQRDVY</sequence>
<comment type="similarity">
    <text evidence="11">In the C-terminal section; belongs to the flavoprotein pyridine nucleotide cytochrome reductase family.</text>
</comment>
<dbReference type="InterPro" id="IPR010199">
    <property type="entry name" value="CysJ"/>
</dbReference>
<dbReference type="GO" id="GO:0019344">
    <property type="term" value="P:cysteine biosynthetic process"/>
    <property type="evidence" value="ECO:0007669"/>
    <property type="project" value="UniProtKB-KW"/>
</dbReference>
<dbReference type="PROSITE" id="PS50902">
    <property type="entry name" value="FLAVODOXIN_LIKE"/>
    <property type="match status" value="1"/>
</dbReference>
<dbReference type="InterPro" id="IPR017938">
    <property type="entry name" value="Riboflavin_synthase-like_b-brl"/>
</dbReference>
<keyword evidence="4 11" id="KW-0288">FMN</keyword>
<reference evidence="17 18" key="1">
    <citation type="submission" date="2014-11" db="EMBL/GenBank/DDBJ databases">
        <authorList>
            <person name="Diene M.Seydina."/>
        </authorList>
    </citation>
    <scope>NUCLEOTIDE SEQUENCE [LARGE SCALE GENOMIC DNA]</scope>
    <source>
        <strain evidence="17 18">Neisseria meningitidis CHUV</strain>
    </source>
</reference>
<keyword evidence="3 11" id="KW-0285">Flavoprotein</keyword>
<proteinExistence type="inferred from homology"/>
<feature type="domain" description="FAD-binding FR-type" evidence="16">
    <location>
        <begin position="239"/>
        <end position="453"/>
    </location>
</feature>
<dbReference type="Pfam" id="PF00667">
    <property type="entry name" value="FAD_binding_1"/>
    <property type="match status" value="1"/>
</dbReference>
<organism evidence="17 18">
    <name type="scientific">Neisseria meningitidis serogroup B</name>
    <dbReference type="NCBI Taxonomy" id="491"/>
    <lineage>
        <taxon>Bacteria</taxon>
        <taxon>Pseudomonadati</taxon>
        <taxon>Pseudomonadota</taxon>
        <taxon>Betaproteobacteria</taxon>
        <taxon>Neisseriales</taxon>
        <taxon>Neisseriaceae</taxon>
        <taxon>Neisseria</taxon>
    </lineage>
</organism>
<dbReference type="Gene3D" id="3.40.50.80">
    <property type="entry name" value="Nucleotide-binding domain of ferredoxin-NADP reductase (FNR) module"/>
    <property type="match status" value="1"/>
</dbReference>
<dbReference type="CDD" id="cd06199">
    <property type="entry name" value="SiR"/>
    <property type="match status" value="1"/>
</dbReference>
<evidence type="ECO:0000256" key="11">
    <source>
        <dbReference type="HAMAP-Rule" id="MF_01541"/>
    </source>
</evidence>
<keyword evidence="6 11" id="KW-0521">NADP</keyword>
<keyword evidence="2 11" id="KW-0028">Amino-acid biosynthesis</keyword>
<evidence type="ECO:0000256" key="12">
    <source>
        <dbReference type="PIRNR" id="PIRNR000207"/>
    </source>
</evidence>
<keyword evidence="7 11" id="KW-0249">Electron transport</keyword>
<protein>
    <recommendedName>
        <fullName evidence="11 12">Sulfite reductase [NADPH] flavoprotein alpha-component</fullName>
        <shortName evidence="11 12">SiR-FP</shortName>
        <ecNumber evidence="11 12">1.8.1.2</ecNumber>
    </recommendedName>
</protein>
<dbReference type="SUPFAM" id="SSF52218">
    <property type="entry name" value="Flavoproteins"/>
    <property type="match status" value="1"/>
</dbReference>
<comment type="function">
    <text evidence="11 12">Component of the sulfite reductase complex that catalyzes the 6-electron reduction of sulfite to sulfide. This is one of several activities required for the biosynthesis of L-cysteine from sulfate. The flavoprotein component catalyzes the electron flow from NADPH -&gt; FAD -&gt; FMN to the hemoprotein component.</text>
</comment>
<keyword evidence="8 11" id="KW-0560">Oxidoreductase</keyword>
<evidence type="ECO:0000256" key="7">
    <source>
        <dbReference type="ARBA" id="ARBA00022982"/>
    </source>
</evidence>
<evidence type="ECO:0000313" key="18">
    <source>
        <dbReference type="Proteomes" id="UP000182715"/>
    </source>
</evidence>
<dbReference type="InterPro" id="IPR017927">
    <property type="entry name" value="FAD-bd_FR_type"/>
</dbReference>
<dbReference type="GO" id="GO:0005829">
    <property type="term" value="C:cytosol"/>
    <property type="evidence" value="ECO:0007669"/>
    <property type="project" value="TreeGrafter"/>
</dbReference>
<feature type="binding site" evidence="11 13">
    <location>
        <position position="604"/>
    </location>
    <ligand>
        <name>FAD</name>
        <dbReference type="ChEBI" id="CHEBI:57692"/>
    </ligand>
</feature>
<feature type="binding site" evidence="11 13">
    <location>
        <begin position="530"/>
        <end position="534"/>
    </location>
    <ligand>
        <name>NADP(+)</name>
        <dbReference type="ChEBI" id="CHEBI:58349"/>
    </ligand>
</feature>
<dbReference type="AlphaFoldDB" id="A0A0H5QE83"/>
<evidence type="ECO:0000256" key="1">
    <source>
        <dbReference type="ARBA" id="ARBA00022448"/>
    </source>
</evidence>
<dbReference type="FunFam" id="3.40.50.80:FF:000001">
    <property type="entry name" value="NADPH--cytochrome P450 reductase 1"/>
    <property type="match status" value="1"/>
</dbReference>
<dbReference type="EC" id="1.8.1.2" evidence="11 12"/>
<dbReference type="PANTHER" id="PTHR19384">
    <property type="entry name" value="NITRIC OXIDE SYNTHASE-RELATED"/>
    <property type="match status" value="1"/>
</dbReference>
<dbReference type="InterPro" id="IPR039261">
    <property type="entry name" value="FNR_nucleotide-bd"/>
</dbReference>
<gene>
    <name evidence="11" type="primary">cysJ</name>
</gene>
<dbReference type="PRINTS" id="PR00371">
    <property type="entry name" value="FPNCR"/>
</dbReference>
<feature type="binding site" evidence="11 13">
    <location>
        <begin position="155"/>
        <end position="164"/>
    </location>
    <ligand>
        <name>FMN</name>
        <dbReference type="ChEBI" id="CHEBI:58210"/>
    </ligand>
</feature>
<dbReference type="PANTHER" id="PTHR19384:SF128">
    <property type="entry name" value="NADPH OXIDOREDUCTASE A"/>
    <property type="match status" value="1"/>
</dbReference>
<dbReference type="Gene3D" id="1.20.990.10">
    <property type="entry name" value="NADPH-cytochrome p450 Reductase, Chain A, domain 3"/>
    <property type="match status" value="1"/>
</dbReference>
<dbReference type="UniPathway" id="UPA00140">
    <property type="reaction ID" value="UER00207"/>
</dbReference>
<evidence type="ECO:0000259" key="15">
    <source>
        <dbReference type="PROSITE" id="PS50902"/>
    </source>
</evidence>
<evidence type="ECO:0000256" key="8">
    <source>
        <dbReference type="ARBA" id="ARBA00023002"/>
    </source>
</evidence>
<dbReference type="Pfam" id="PF00258">
    <property type="entry name" value="Flavodoxin_1"/>
    <property type="match status" value="1"/>
</dbReference>
<dbReference type="GO" id="GO:0070814">
    <property type="term" value="P:hydrogen sulfide biosynthetic process"/>
    <property type="evidence" value="ECO:0007669"/>
    <property type="project" value="UniProtKB-UniRule"/>
</dbReference>
<dbReference type="FunFam" id="3.40.50.360:FF:000018">
    <property type="entry name" value="Sulfite reductase [NADPH] flavoprotein alpha-component"/>
    <property type="match status" value="1"/>
</dbReference>
<accession>A0A0H5QE83</accession>
<feature type="binding site" evidence="11 13">
    <location>
        <begin position="391"/>
        <end position="394"/>
    </location>
    <ligand>
        <name>FAD</name>
        <dbReference type="ChEBI" id="CHEBI:57692"/>
    </ligand>
</feature>
<dbReference type="InterPro" id="IPR001709">
    <property type="entry name" value="Flavoprot_Pyr_Nucl_cyt_Rdtase"/>
</dbReference>
<keyword evidence="1 11" id="KW-0813">Transport</keyword>
<dbReference type="HAMAP" id="MF_01541">
    <property type="entry name" value="CysJ"/>
    <property type="match status" value="1"/>
</dbReference>
<dbReference type="GO" id="GO:0010181">
    <property type="term" value="F:FMN binding"/>
    <property type="evidence" value="ECO:0007669"/>
    <property type="project" value="InterPro"/>
</dbReference>
<dbReference type="InterPro" id="IPR001433">
    <property type="entry name" value="OxRdtase_FAD/NAD-bd"/>
</dbReference>
<keyword evidence="9 11" id="KW-0198">Cysteine biosynthesis</keyword>
<evidence type="ECO:0000256" key="6">
    <source>
        <dbReference type="ARBA" id="ARBA00022857"/>
    </source>
</evidence>
<comment type="cofactor">
    <cofactor evidence="11 12 13">
        <name>FAD</name>
        <dbReference type="ChEBI" id="CHEBI:57692"/>
    </cofactor>
    <text evidence="11 12 13">Binds 1 FAD per subunit.</text>
</comment>
<comment type="pathway">
    <text evidence="11 12">Sulfur metabolism; hydrogen sulfide biosynthesis; hydrogen sulfide from sulfite (NADPH route): step 1/1.</text>
</comment>
<dbReference type="SUPFAM" id="SSF63380">
    <property type="entry name" value="Riboflavin synthase domain-like"/>
    <property type="match status" value="1"/>
</dbReference>
<feature type="domain" description="Flavodoxin-like" evidence="15">
    <location>
        <begin position="66"/>
        <end position="204"/>
    </location>
</feature>
<feature type="binding site" evidence="11 13">
    <location>
        <position position="566"/>
    </location>
    <ligand>
        <name>NADP(+)</name>
        <dbReference type="ChEBI" id="CHEBI:58349"/>
    </ligand>
</feature>
<dbReference type="SUPFAM" id="SSF52343">
    <property type="entry name" value="Ferredoxin reductase-like, C-terminal NADP-linked domain"/>
    <property type="match status" value="1"/>
</dbReference>
<comment type="similarity">
    <text evidence="11">Belongs to the NADPH-dependent sulphite reductase flavoprotein subunit CysJ family.</text>
</comment>
<dbReference type="PRINTS" id="PR00369">
    <property type="entry name" value="FLAVODOXIN"/>
</dbReference>
<dbReference type="InterPro" id="IPR008254">
    <property type="entry name" value="Flavodoxin/NO_synth"/>
</dbReference>
<evidence type="ECO:0000256" key="13">
    <source>
        <dbReference type="PIRSR" id="PIRSR000207-1"/>
    </source>
</evidence>
<evidence type="ECO:0000256" key="9">
    <source>
        <dbReference type="ARBA" id="ARBA00023192"/>
    </source>
</evidence>
<evidence type="ECO:0000256" key="2">
    <source>
        <dbReference type="ARBA" id="ARBA00022605"/>
    </source>
</evidence>
<feature type="binding site" evidence="11 13">
    <location>
        <begin position="524"/>
        <end position="525"/>
    </location>
    <ligand>
        <name>NADP(+)</name>
        <dbReference type="ChEBI" id="CHEBI:58349"/>
    </ligand>
</feature>